<evidence type="ECO:0000256" key="1">
    <source>
        <dbReference type="ARBA" id="ARBA00022679"/>
    </source>
</evidence>
<dbReference type="AlphaFoldDB" id="A0A1H8M4H3"/>
<evidence type="ECO:0000313" key="6">
    <source>
        <dbReference type="Proteomes" id="UP000297654"/>
    </source>
</evidence>
<evidence type="ECO:0000256" key="3">
    <source>
        <dbReference type="SAM" id="MobiDB-lite"/>
    </source>
</evidence>
<dbReference type="InterPro" id="IPR012893">
    <property type="entry name" value="HipA-like_C"/>
</dbReference>
<protein>
    <submittedName>
        <fullName evidence="5">HipA domain-containing protein</fullName>
    </submittedName>
</protein>
<proteinExistence type="predicted"/>
<dbReference type="Pfam" id="PF07804">
    <property type="entry name" value="HipA_C"/>
    <property type="match status" value="1"/>
</dbReference>
<comment type="caution">
    <text evidence="5">The sequence shown here is derived from an EMBL/GenBank/DDBJ whole genome shotgun (WGS) entry which is preliminary data.</text>
</comment>
<reference evidence="5 6" key="1">
    <citation type="submission" date="2019-03" db="EMBL/GenBank/DDBJ databases">
        <title>Genomics of glacier-inhabiting Cryobacterium strains.</title>
        <authorList>
            <person name="Liu Q."/>
            <person name="Xin Y.-H."/>
        </authorList>
    </citation>
    <scope>NUCLEOTIDE SEQUENCE [LARGE SCALE GENOMIC DNA]</scope>
    <source>
        <strain evidence="5 6">Hh15</strain>
    </source>
</reference>
<name>A0A1H8M4H3_9MICO</name>
<evidence type="ECO:0000256" key="2">
    <source>
        <dbReference type="ARBA" id="ARBA00022777"/>
    </source>
</evidence>
<evidence type="ECO:0000259" key="4">
    <source>
        <dbReference type="Pfam" id="PF07804"/>
    </source>
</evidence>
<keyword evidence="2" id="KW-0418">Kinase</keyword>
<keyword evidence="1" id="KW-0808">Transferase</keyword>
<dbReference type="RefSeq" id="WP_092112847.1">
    <property type="nucleotide sequence ID" value="NZ_SOFF01000027.1"/>
</dbReference>
<feature type="region of interest" description="Disordered" evidence="3">
    <location>
        <begin position="68"/>
        <end position="88"/>
    </location>
</feature>
<accession>A0A1H8M4H3</accession>
<dbReference type="OrthoDB" id="3182374at2"/>
<dbReference type="Proteomes" id="UP000297654">
    <property type="component" value="Unassembled WGS sequence"/>
</dbReference>
<feature type="compositionally biased region" description="Basic and acidic residues" evidence="3">
    <location>
        <begin position="76"/>
        <end position="88"/>
    </location>
</feature>
<dbReference type="GO" id="GO:0016301">
    <property type="term" value="F:kinase activity"/>
    <property type="evidence" value="ECO:0007669"/>
    <property type="project" value="UniProtKB-KW"/>
</dbReference>
<keyword evidence="6" id="KW-1185">Reference proteome</keyword>
<gene>
    <name evidence="5" type="ORF">E3O10_07160</name>
</gene>
<organism evidence="5 6">
    <name type="scientific">Cryobacterium luteum</name>
    <dbReference type="NCBI Taxonomy" id="1424661"/>
    <lineage>
        <taxon>Bacteria</taxon>
        <taxon>Bacillati</taxon>
        <taxon>Actinomycetota</taxon>
        <taxon>Actinomycetes</taxon>
        <taxon>Micrococcales</taxon>
        <taxon>Microbacteriaceae</taxon>
        <taxon>Cryobacterium</taxon>
    </lineage>
</organism>
<dbReference type="STRING" id="1424661.SAMN05216281_1377"/>
<evidence type="ECO:0000313" key="5">
    <source>
        <dbReference type="EMBL" id="TFB90084.1"/>
    </source>
</evidence>
<sequence length="159" mass="17969">MAEGGICTDTINQVTLSASAGDLREMFGRVASTVLVGNVDDHWKNHGFLRVDGTWRLSPLFDVNPTRSGSRVSSRRINERDDASNRDARPLFEGRDTYRLTMHDAADVLSRVTRAVSSWRQIAQKHNIRNEEIEYMASAFSEIQFEYAIRYVDERAGSG</sequence>
<dbReference type="Gene3D" id="1.10.1070.20">
    <property type="match status" value="1"/>
</dbReference>
<dbReference type="EMBL" id="SOFF01000027">
    <property type="protein sequence ID" value="TFB90084.1"/>
    <property type="molecule type" value="Genomic_DNA"/>
</dbReference>
<feature type="domain" description="HipA-like C-terminal" evidence="4">
    <location>
        <begin position="8"/>
        <end position="118"/>
    </location>
</feature>